<accession>A0A0D7KD86</accession>
<dbReference type="PATRIC" id="fig|80878.5.peg.840"/>
<sequence length="80" mass="9434">MLPFIYQRFFDYRMEKQSHGQWDEDAKGLSRTVREADHDLAKFINLVRIDPNSSVQPYATFSPNLARALRTYPVPTFPDR</sequence>
<dbReference type="AlphaFoldDB" id="A0A0D7KD86"/>
<dbReference type="EMBL" id="JXYQ01000002">
    <property type="protein sequence ID" value="KJA12346.1"/>
    <property type="molecule type" value="Genomic_DNA"/>
</dbReference>
<keyword evidence="2" id="KW-1185">Reference proteome</keyword>
<protein>
    <submittedName>
        <fullName evidence="1">Uncharacterized protein</fullName>
    </submittedName>
</protein>
<comment type="caution">
    <text evidence="1">The sequence shown here is derived from an EMBL/GenBank/DDBJ whole genome shotgun (WGS) entry which is preliminary data.</text>
</comment>
<organism evidence="1 2">
    <name type="scientific">Acidovorax temperans</name>
    <dbReference type="NCBI Taxonomy" id="80878"/>
    <lineage>
        <taxon>Bacteria</taxon>
        <taxon>Pseudomonadati</taxon>
        <taxon>Pseudomonadota</taxon>
        <taxon>Betaproteobacteria</taxon>
        <taxon>Burkholderiales</taxon>
        <taxon>Comamonadaceae</taxon>
        <taxon>Acidovorax</taxon>
    </lineage>
</organism>
<dbReference type="RefSeq" id="WP_044394678.1">
    <property type="nucleotide sequence ID" value="NZ_JXYQ01000002.1"/>
</dbReference>
<name>A0A0D7KD86_9BURK</name>
<proteinExistence type="predicted"/>
<dbReference type="OrthoDB" id="3078186at2"/>
<evidence type="ECO:0000313" key="1">
    <source>
        <dbReference type="EMBL" id="KJA12346.1"/>
    </source>
</evidence>
<evidence type="ECO:0000313" key="2">
    <source>
        <dbReference type="Proteomes" id="UP000032566"/>
    </source>
</evidence>
<reference evidence="1 2" key="1">
    <citation type="submission" date="2014-12" db="EMBL/GenBank/DDBJ databases">
        <title>Isolation of bacteria from lake water.</title>
        <authorList>
            <person name="Sheng K.-Y."/>
            <person name="Chin P.-S."/>
            <person name="Chan K.-G."/>
            <person name="Tan G.S."/>
        </authorList>
    </citation>
    <scope>NUCLEOTIDE SEQUENCE [LARGE SCALE GENOMIC DNA]</scope>
    <source>
        <strain evidence="1 2">KY4</strain>
    </source>
</reference>
<gene>
    <name evidence="1" type="ORF">RP29_00310</name>
</gene>
<dbReference type="Proteomes" id="UP000032566">
    <property type="component" value="Unassembled WGS sequence"/>
</dbReference>